<dbReference type="eggNOG" id="COG1511">
    <property type="taxonomic scope" value="Bacteria"/>
</dbReference>
<sequence>MSDSVGKISLDLEVQSDLGNQIGNVSNQIGKDIEATFKNSTKGIFDVLQNSIDASMKAINDTVKASLDEMKATVKSTIDSILAITKNVKVPKPNIPENQASPNGTVVVPTSVPRAPPMPRVYPIKPSIDNANVDELKAEIDNTAAVLDNINAKIEQQKLKLNQLKEAYNNCFNQNQRNTLEDQILKTEANINKLIGQSDKLGFKLSDLDNKMANLGNSSNKASGGASKLKSTLSNIYGVFNKSGKGAKILGDSTKTANKGIGRMNTGIGFTLKQMFKWMIILPMIAKGINSMALGMLNNLKTNEQFSNSLAQIKSNLMIAFTPIYNAILPAMNALMSALSVATQYIASFISAIFGKTFEQSKQATQGLIDAKTAMGVYGDSAKKAGKAAKDALGLASFDEINSLNANKSDDSGGGSGGASKVPKLVTPALDTTSVDSAMQKLTDKIKAYFGTFDFNPLIQSFNKIKEAVEPILNNIGKVIKWFLTEILDPLAHWTIEDALPAFLNVVAGALEVLNPILEVFMDAGKWLWDNILQPIAEWTGGIIVDVLNGLADVLSKIGAWINEHKETLSKIAKVIGIIGIALGAVKIAIAGVAIVMGILTSPITLIIGIIVGLIAIFTQLYDSCEGFRNFVDTVVEFGKNLIFGLFEGISSVMSTIGSWLKDNIVDPILNAIKSFFGIHSPSTVFAEIGTYLMQGLLNGIKSLKESIIDFFGNFCTNLKEIFTNIPKWFGEKFVEAKNAIIEKFSPIGRFFSNLFGSIKDIFTNIGGAVSDAVSGAFRKAINGVLRFAANTINGFIRAINGAIGLINKIPGVDIGRINYMDVPQLAKGGILDSPTLAMVGEAGKEAVVPLENNTGGLDLLASKLLERMPQGGSNDNSNGDLVLMIDGSVIGKVALNQLRKMQRQGGITLIPT</sequence>
<gene>
    <name evidence="3" type="ORF">SAMN04487885_106139</name>
</gene>
<dbReference type="eggNOG" id="COG5412">
    <property type="taxonomic scope" value="Bacteria"/>
</dbReference>
<keyword evidence="2" id="KW-1133">Transmembrane helix</keyword>
<evidence type="ECO:0000256" key="1">
    <source>
        <dbReference type="SAM" id="Coils"/>
    </source>
</evidence>
<feature type="transmembrane region" description="Helical" evidence="2">
    <location>
        <begin position="603"/>
        <end position="622"/>
    </location>
</feature>
<name>A0A1I2KTM2_9CLOT</name>
<keyword evidence="4" id="KW-1185">Reference proteome</keyword>
<accession>A0A1I2KTM2</accession>
<evidence type="ECO:0000313" key="4">
    <source>
        <dbReference type="Proteomes" id="UP000182135"/>
    </source>
</evidence>
<keyword evidence="2" id="KW-0472">Membrane</keyword>
<protein>
    <submittedName>
        <fullName evidence="3">Phage-related protein</fullName>
    </submittedName>
</protein>
<reference evidence="3 4" key="1">
    <citation type="submission" date="2016-10" db="EMBL/GenBank/DDBJ databases">
        <authorList>
            <person name="de Groot N.N."/>
        </authorList>
    </citation>
    <scope>NUCLEOTIDE SEQUENCE [LARGE SCALE GENOMIC DNA]</scope>
    <source>
        <strain evidence="3 4">NLAE-zl-G419</strain>
    </source>
</reference>
<organism evidence="3 4">
    <name type="scientific">Clostridium cadaveris</name>
    <dbReference type="NCBI Taxonomy" id="1529"/>
    <lineage>
        <taxon>Bacteria</taxon>
        <taxon>Bacillati</taxon>
        <taxon>Bacillota</taxon>
        <taxon>Clostridia</taxon>
        <taxon>Eubacteriales</taxon>
        <taxon>Clostridiaceae</taxon>
        <taxon>Clostridium</taxon>
    </lineage>
</organism>
<dbReference type="STRING" id="1529.SAMN04487885_106139"/>
<keyword evidence="1" id="KW-0175">Coiled coil</keyword>
<feature type="transmembrane region" description="Helical" evidence="2">
    <location>
        <begin position="575"/>
        <end position="597"/>
    </location>
</feature>
<dbReference type="Proteomes" id="UP000182135">
    <property type="component" value="Unassembled WGS sequence"/>
</dbReference>
<evidence type="ECO:0000256" key="2">
    <source>
        <dbReference type="SAM" id="Phobius"/>
    </source>
</evidence>
<dbReference type="RefSeq" id="WP_074845034.1">
    <property type="nucleotide sequence ID" value="NZ_FOOE01000006.1"/>
</dbReference>
<dbReference type="SUPFAM" id="SSF48371">
    <property type="entry name" value="ARM repeat"/>
    <property type="match status" value="1"/>
</dbReference>
<dbReference type="OrthoDB" id="90760at2"/>
<dbReference type="PANTHER" id="PTHR37813">
    <property type="entry name" value="FELS-2 PROPHAGE PROTEIN"/>
    <property type="match status" value="1"/>
</dbReference>
<proteinExistence type="predicted"/>
<keyword evidence="2" id="KW-0812">Transmembrane</keyword>
<feature type="coiled-coil region" evidence="1">
    <location>
        <begin position="133"/>
        <end position="197"/>
    </location>
</feature>
<dbReference type="EMBL" id="FOOE01000006">
    <property type="protein sequence ID" value="SFF68441.1"/>
    <property type="molecule type" value="Genomic_DNA"/>
</dbReference>
<dbReference type="AlphaFoldDB" id="A0A1I2KTM2"/>
<dbReference type="PANTHER" id="PTHR37813:SF1">
    <property type="entry name" value="FELS-2 PROPHAGE PROTEIN"/>
    <property type="match status" value="1"/>
</dbReference>
<dbReference type="InterPro" id="IPR016024">
    <property type="entry name" value="ARM-type_fold"/>
</dbReference>
<evidence type="ECO:0000313" key="3">
    <source>
        <dbReference type="EMBL" id="SFF68441.1"/>
    </source>
</evidence>